<evidence type="ECO:0000256" key="1">
    <source>
        <dbReference type="ARBA" id="ARBA00004141"/>
    </source>
</evidence>
<keyword evidence="4 8" id="KW-0812">Transmembrane</keyword>
<evidence type="ECO:0000256" key="6">
    <source>
        <dbReference type="ARBA" id="ARBA00022989"/>
    </source>
</evidence>
<evidence type="ECO:0000259" key="10">
    <source>
        <dbReference type="Pfam" id="PF01545"/>
    </source>
</evidence>
<organism evidence="12 13">
    <name type="scientific">Erpetoichthys calabaricus</name>
    <name type="common">Rope fish</name>
    <name type="synonym">Calamoichthys calabaricus</name>
    <dbReference type="NCBI Taxonomy" id="27687"/>
    <lineage>
        <taxon>Eukaryota</taxon>
        <taxon>Metazoa</taxon>
        <taxon>Chordata</taxon>
        <taxon>Craniata</taxon>
        <taxon>Vertebrata</taxon>
        <taxon>Euteleostomi</taxon>
        <taxon>Actinopterygii</taxon>
        <taxon>Polypteriformes</taxon>
        <taxon>Polypteridae</taxon>
        <taxon>Erpetoichthys</taxon>
    </lineage>
</organism>
<keyword evidence="9" id="KW-0732">Signal</keyword>
<feature type="transmembrane region" description="Helical" evidence="8">
    <location>
        <begin position="78"/>
        <end position="100"/>
    </location>
</feature>
<protein>
    <recommendedName>
        <fullName evidence="14">Solute carrier family 30 member 1</fullName>
    </recommendedName>
</protein>
<keyword evidence="3" id="KW-0813">Transport</keyword>
<comment type="subcellular location">
    <subcellularLocation>
        <location evidence="1">Membrane</location>
        <topology evidence="1">Multi-pass membrane protein</topology>
    </subcellularLocation>
</comment>
<reference evidence="12" key="3">
    <citation type="submission" date="2025-09" db="UniProtKB">
        <authorList>
            <consortium name="Ensembl"/>
        </authorList>
    </citation>
    <scope>IDENTIFICATION</scope>
</reference>
<accession>A0A8C4X6N4</accession>
<dbReference type="GO" id="GO:0016020">
    <property type="term" value="C:membrane"/>
    <property type="evidence" value="ECO:0007669"/>
    <property type="project" value="UniProtKB-SubCell"/>
</dbReference>
<evidence type="ECO:0000256" key="5">
    <source>
        <dbReference type="ARBA" id="ARBA00022833"/>
    </source>
</evidence>
<comment type="similarity">
    <text evidence="2">Belongs to the cation diffusion facilitator (CDF) transporter (TC 2.A.4) family. SLC30A subfamily.</text>
</comment>
<feature type="transmembrane region" description="Helical" evidence="8">
    <location>
        <begin position="112"/>
        <end position="134"/>
    </location>
</feature>
<feature type="domain" description="Cation efflux protein cytoplasmic" evidence="11">
    <location>
        <begin position="317"/>
        <end position="358"/>
    </location>
</feature>
<dbReference type="SUPFAM" id="SSF161111">
    <property type="entry name" value="Cation efflux protein transmembrane domain-like"/>
    <property type="match status" value="1"/>
</dbReference>
<dbReference type="InterPro" id="IPR027470">
    <property type="entry name" value="Cation_efflux_CTD"/>
</dbReference>
<dbReference type="GO" id="GO:0005385">
    <property type="term" value="F:zinc ion transmembrane transporter activity"/>
    <property type="evidence" value="ECO:0007669"/>
    <property type="project" value="TreeGrafter"/>
</dbReference>
<keyword evidence="7 8" id="KW-0472">Membrane</keyword>
<name>A0A8C4X6N4_ERPCA</name>
<reference evidence="12" key="2">
    <citation type="submission" date="2025-08" db="UniProtKB">
        <authorList>
            <consortium name="Ensembl"/>
        </authorList>
    </citation>
    <scope>IDENTIFICATION</scope>
</reference>
<feature type="signal peptide" evidence="9">
    <location>
        <begin position="1"/>
        <end position="23"/>
    </location>
</feature>
<dbReference type="Proteomes" id="UP000694620">
    <property type="component" value="Chromosome 1"/>
</dbReference>
<dbReference type="Pfam" id="PF16916">
    <property type="entry name" value="ZT_dimer"/>
    <property type="match status" value="1"/>
</dbReference>
<dbReference type="GO" id="GO:0006882">
    <property type="term" value="P:intracellular zinc ion homeostasis"/>
    <property type="evidence" value="ECO:0007669"/>
    <property type="project" value="TreeGrafter"/>
</dbReference>
<feature type="transmembrane region" description="Helical" evidence="8">
    <location>
        <begin position="39"/>
        <end position="57"/>
    </location>
</feature>
<dbReference type="InterPro" id="IPR027469">
    <property type="entry name" value="Cation_efflux_TMD_sf"/>
</dbReference>
<dbReference type="PANTHER" id="PTHR45820:SF4">
    <property type="entry name" value="ZINC TRANSPORTER 63C, ISOFORM F"/>
    <property type="match status" value="1"/>
</dbReference>
<dbReference type="Gene3D" id="1.20.1510.10">
    <property type="entry name" value="Cation efflux protein transmembrane domain"/>
    <property type="match status" value="1"/>
</dbReference>
<evidence type="ECO:0000256" key="9">
    <source>
        <dbReference type="SAM" id="SignalP"/>
    </source>
</evidence>
<dbReference type="GeneTree" id="ENSGT00940000156484"/>
<evidence type="ECO:0000256" key="8">
    <source>
        <dbReference type="SAM" id="Phobius"/>
    </source>
</evidence>
<dbReference type="GO" id="GO:0010312">
    <property type="term" value="P:detoxification of zinc ion"/>
    <property type="evidence" value="ECO:0007669"/>
    <property type="project" value="TreeGrafter"/>
</dbReference>
<dbReference type="AlphaFoldDB" id="A0A8C4X6N4"/>
<sequence length="487" mass="53859">MNRRGKQLLFKLLLTFLVFVGQAAVSRLSGSMALLGSSFHILADAMAMATSVLNSLVASMRHSSVRSRNTFGWARAEVMGKLVNAVFITTLCFIITLEALNRFMKPSPLGRPLALLLAGSMGLIMTLICLLMYWSDSQSSKMERSLRSARRDTAKMDKQDRAHGLQEKKMNEVHFLFPYTDSLISHAQASDEQPTKQACPGDTVHQVKTKPAVVKPRGISPWVRNVLGSLSVVFTSLLFNAFCGEESICYKNCVSAVEHCHLVHRHPVTAEVTKPRSGVCWPLYVDPTLCLINVFILIHSIFPAMQEATLILLQTVPRHVDLTKLETDLYSISGVLGIHELHVWQLVGNRSVATLHVKCICSESYLDMIRKIRACFQSVGIHAVTVQPEFVSQEIQLFNVDSNTSESLSCELPCSKQCTSKQCCTGPKLSQMTSKCDTSGLDPWDLLTSEATCKPQTQLYSTHTSVSLFFPAAPPLSVDHCLLTLTP</sequence>
<feature type="domain" description="Cation efflux protein transmembrane" evidence="10">
    <location>
        <begin position="12"/>
        <end position="147"/>
    </location>
</feature>
<dbReference type="Pfam" id="PF01545">
    <property type="entry name" value="Cation_efflux"/>
    <property type="match status" value="1"/>
</dbReference>
<evidence type="ECO:0000313" key="13">
    <source>
        <dbReference type="Proteomes" id="UP000694620"/>
    </source>
</evidence>
<dbReference type="PANTHER" id="PTHR45820">
    <property type="entry name" value="FI23527P1"/>
    <property type="match status" value="1"/>
</dbReference>
<evidence type="ECO:0000256" key="3">
    <source>
        <dbReference type="ARBA" id="ARBA00022448"/>
    </source>
</evidence>
<keyword evidence="6 8" id="KW-1133">Transmembrane helix</keyword>
<proteinExistence type="inferred from homology"/>
<evidence type="ECO:0000256" key="4">
    <source>
        <dbReference type="ARBA" id="ARBA00022692"/>
    </source>
</evidence>
<keyword evidence="13" id="KW-1185">Reference proteome</keyword>
<evidence type="ECO:0008006" key="14">
    <source>
        <dbReference type="Google" id="ProtNLM"/>
    </source>
</evidence>
<evidence type="ECO:0000259" key="11">
    <source>
        <dbReference type="Pfam" id="PF16916"/>
    </source>
</evidence>
<evidence type="ECO:0000313" key="12">
    <source>
        <dbReference type="Ensembl" id="ENSECRP00000009461.1"/>
    </source>
</evidence>
<keyword evidence="5" id="KW-0862">Zinc</keyword>
<feature type="chain" id="PRO_5034595671" description="Solute carrier family 30 member 1" evidence="9">
    <location>
        <begin position="24"/>
        <end position="487"/>
    </location>
</feature>
<reference evidence="12" key="1">
    <citation type="submission" date="2021-06" db="EMBL/GenBank/DDBJ databases">
        <authorList>
            <consortium name="Wellcome Sanger Institute Data Sharing"/>
        </authorList>
    </citation>
    <scope>NUCLEOTIDE SEQUENCE [LARGE SCALE GENOMIC DNA]</scope>
</reference>
<dbReference type="InterPro" id="IPR058533">
    <property type="entry name" value="Cation_efflux_TM"/>
</dbReference>
<evidence type="ECO:0000256" key="7">
    <source>
        <dbReference type="ARBA" id="ARBA00023136"/>
    </source>
</evidence>
<dbReference type="Ensembl" id="ENSECRT00000009613.1">
    <property type="protein sequence ID" value="ENSECRP00000009461.1"/>
    <property type="gene ID" value="ENSECRG00000006328.1"/>
</dbReference>
<evidence type="ECO:0000256" key="2">
    <source>
        <dbReference type="ARBA" id="ARBA00008873"/>
    </source>
</evidence>